<feature type="transmembrane region" description="Helical" evidence="6">
    <location>
        <begin position="283"/>
        <end position="305"/>
    </location>
</feature>
<comment type="subcellular location">
    <subcellularLocation>
        <location evidence="1">Membrane</location>
        <topology evidence="1">Multi-pass membrane protein</topology>
    </subcellularLocation>
</comment>
<dbReference type="GO" id="GO:0015171">
    <property type="term" value="F:amino acid transmembrane transporter activity"/>
    <property type="evidence" value="ECO:0000318"/>
    <property type="project" value="GO_Central"/>
</dbReference>
<feature type="transmembrane region" description="Helical" evidence="6">
    <location>
        <begin position="166"/>
        <end position="188"/>
    </location>
</feature>
<sequence>MDAERGEKESQHSQSDANGGITFAKACFNLLNVLSGIGIVAVSYAVSETGWMSLLLLILVAIVACYTASLLIRCMQTDPKIRAYPEIANLAFGRKGKIFVSVALCLSMYMIAVEQLIIEGDNLEKMFPNMSLRLGGFKIEGRKAFVFISSSIILPTVWLRGLGPLAYVSACGVLAPILIVGSVVWVGLFDGVAFHPSKRLFSYKGLPTTASIFAFCLSGHGVLPTITSSMKDRSKAMKMIIVCFATAALTYSIMAVSGYLMYGQNVKSQITLNLPKGKISSKIAIYTIITIPIVKYAIVVTPIVVAVEDAVPICKRIVMSLLFRTMLVASTVIVALTVPFFGYLVALGGSALNSTLNFLLPCLFYLKITKNSKHGKVEMGIIVGIMIMSSIIAVLGTYTSMKRILQHL</sequence>
<feature type="transmembrane region" description="Helical" evidence="6">
    <location>
        <begin position="141"/>
        <end position="159"/>
    </location>
</feature>
<dbReference type="GO" id="GO:0003333">
    <property type="term" value="P:amino acid transmembrane transport"/>
    <property type="evidence" value="ECO:0000318"/>
    <property type="project" value="GO_Central"/>
</dbReference>
<dbReference type="InterPro" id="IPR013057">
    <property type="entry name" value="AA_transpt_TM"/>
</dbReference>
<evidence type="ECO:0000313" key="9">
    <source>
        <dbReference type="Proteomes" id="UP000017836"/>
    </source>
</evidence>
<evidence type="ECO:0000256" key="4">
    <source>
        <dbReference type="ARBA" id="ARBA00022989"/>
    </source>
</evidence>
<dbReference type="PANTHER" id="PTHR22950">
    <property type="entry name" value="AMINO ACID TRANSPORTER"/>
    <property type="match status" value="1"/>
</dbReference>
<evidence type="ECO:0000313" key="8">
    <source>
        <dbReference type="EMBL" id="ERM95098.1"/>
    </source>
</evidence>
<gene>
    <name evidence="8" type="ORF">AMTR_s00009p00256180</name>
</gene>
<dbReference type="Gramene" id="ERM95098">
    <property type="protein sequence ID" value="ERM95098"/>
    <property type="gene ID" value="AMTR_s00009p00256180"/>
</dbReference>
<dbReference type="Pfam" id="PF01490">
    <property type="entry name" value="Aa_trans"/>
    <property type="match status" value="1"/>
</dbReference>
<evidence type="ECO:0000256" key="5">
    <source>
        <dbReference type="ARBA" id="ARBA00023136"/>
    </source>
</evidence>
<feature type="transmembrane region" description="Helical" evidence="6">
    <location>
        <begin position="378"/>
        <end position="398"/>
    </location>
</feature>
<feature type="transmembrane region" description="Helical" evidence="6">
    <location>
        <begin position="51"/>
        <end position="72"/>
    </location>
</feature>
<feature type="transmembrane region" description="Helical" evidence="6">
    <location>
        <begin position="317"/>
        <end position="338"/>
    </location>
</feature>
<dbReference type="Proteomes" id="UP000017836">
    <property type="component" value="Unassembled WGS sequence"/>
</dbReference>
<dbReference type="GO" id="GO:0016020">
    <property type="term" value="C:membrane"/>
    <property type="evidence" value="ECO:0000318"/>
    <property type="project" value="GO_Central"/>
</dbReference>
<dbReference type="OrthoDB" id="655540at2759"/>
<evidence type="ECO:0000256" key="3">
    <source>
        <dbReference type="ARBA" id="ARBA00022970"/>
    </source>
</evidence>
<keyword evidence="5 6" id="KW-0472">Membrane</keyword>
<organism evidence="8 9">
    <name type="scientific">Amborella trichopoda</name>
    <dbReference type="NCBI Taxonomy" id="13333"/>
    <lineage>
        <taxon>Eukaryota</taxon>
        <taxon>Viridiplantae</taxon>
        <taxon>Streptophyta</taxon>
        <taxon>Embryophyta</taxon>
        <taxon>Tracheophyta</taxon>
        <taxon>Spermatophyta</taxon>
        <taxon>Magnoliopsida</taxon>
        <taxon>Amborellales</taxon>
        <taxon>Amborellaceae</taxon>
        <taxon>Amborella</taxon>
    </lineage>
</organism>
<proteinExistence type="predicted"/>
<evidence type="ECO:0000256" key="1">
    <source>
        <dbReference type="ARBA" id="ARBA00004141"/>
    </source>
</evidence>
<dbReference type="GO" id="GO:0031090">
    <property type="term" value="C:organelle membrane"/>
    <property type="evidence" value="ECO:0007669"/>
    <property type="project" value="UniProtKB-ARBA"/>
</dbReference>
<evidence type="ECO:0000256" key="6">
    <source>
        <dbReference type="SAM" id="Phobius"/>
    </source>
</evidence>
<name>W1NHY5_AMBTC</name>
<keyword evidence="4 6" id="KW-1133">Transmembrane helix</keyword>
<dbReference type="PANTHER" id="PTHR22950:SF698">
    <property type="entry name" value="AMINO ACID TRANSPORTER TRANSMEMBRANE DOMAIN-CONTAINING PROTEIN"/>
    <property type="match status" value="1"/>
</dbReference>
<feature type="transmembrane region" description="Helical" evidence="6">
    <location>
        <begin position="21"/>
        <end position="45"/>
    </location>
</feature>
<evidence type="ECO:0000259" key="7">
    <source>
        <dbReference type="Pfam" id="PF01490"/>
    </source>
</evidence>
<keyword evidence="9" id="KW-1185">Reference proteome</keyword>
<feature type="transmembrane region" description="Helical" evidence="6">
    <location>
        <begin position="208"/>
        <end position="227"/>
    </location>
</feature>
<dbReference type="eggNOG" id="KOG1303">
    <property type="taxonomic scope" value="Eukaryota"/>
</dbReference>
<protein>
    <recommendedName>
        <fullName evidence="7">Amino acid transporter transmembrane domain-containing protein</fullName>
    </recommendedName>
</protein>
<feature type="transmembrane region" description="Helical" evidence="6">
    <location>
        <begin position="98"/>
        <end position="118"/>
    </location>
</feature>
<feature type="transmembrane region" description="Helical" evidence="6">
    <location>
        <begin position="239"/>
        <end position="263"/>
    </location>
</feature>
<dbReference type="EMBL" id="KI397501">
    <property type="protein sequence ID" value="ERM95098.1"/>
    <property type="molecule type" value="Genomic_DNA"/>
</dbReference>
<dbReference type="HOGENOM" id="CLU_009646_1_1_1"/>
<reference evidence="9" key="1">
    <citation type="journal article" date="2013" name="Science">
        <title>The Amborella genome and the evolution of flowering plants.</title>
        <authorList>
            <consortium name="Amborella Genome Project"/>
        </authorList>
    </citation>
    <scope>NUCLEOTIDE SEQUENCE [LARGE SCALE GENOMIC DNA]</scope>
</reference>
<dbReference type="KEGG" id="atr:18423050"/>
<accession>W1NHY5</accession>
<feature type="transmembrane region" description="Helical" evidence="6">
    <location>
        <begin position="344"/>
        <end position="366"/>
    </location>
</feature>
<dbReference type="AlphaFoldDB" id="W1NHY5"/>
<feature type="domain" description="Amino acid transporter transmembrane" evidence="7">
    <location>
        <begin position="20"/>
        <end position="400"/>
    </location>
</feature>
<keyword evidence="3" id="KW-0029">Amino-acid transport</keyword>
<keyword evidence="3" id="KW-0813">Transport</keyword>
<keyword evidence="2 6" id="KW-0812">Transmembrane</keyword>
<evidence type="ECO:0000256" key="2">
    <source>
        <dbReference type="ARBA" id="ARBA00022692"/>
    </source>
</evidence>